<keyword evidence="2" id="KW-1185">Reference proteome</keyword>
<protein>
    <submittedName>
        <fullName evidence="1">Uncharacterized protein</fullName>
    </submittedName>
</protein>
<dbReference type="Proteomes" id="UP000515264">
    <property type="component" value="Chromosome 1"/>
</dbReference>
<proteinExistence type="predicted"/>
<dbReference type="EMBL" id="CP046268">
    <property type="protein sequence ID" value="QMV13590.1"/>
    <property type="molecule type" value="Genomic_DNA"/>
</dbReference>
<sequence>MSSIETKPRIMLSRKSPEVLEKIAEVELAKKKQKLLRSESGMT</sequence>
<evidence type="ECO:0000313" key="2">
    <source>
        <dbReference type="Proteomes" id="UP000515264"/>
    </source>
</evidence>
<reference evidence="1 2" key="1">
    <citation type="journal article" date="2020" name="J. Nat. Prod.">
        <title>Genomics-Metabolomics Profiling Disclosed Marine Vibrio spartinae 3.6 as a Producer of a New Branched Side Chain Prodigiosin.</title>
        <authorList>
            <person name="Vitale G.A."/>
            <person name="Sciarretta M."/>
            <person name="Palma Esposito F."/>
            <person name="January G.G."/>
            <person name="Giaccio M."/>
            <person name="Bunk B."/>
            <person name="Sproer C."/>
            <person name="Bajerski F."/>
            <person name="Power D."/>
            <person name="Festa C."/>
            <person name="Monti M.C."/>
            <person name="D'Auria M.V."/>
            <person name="de Pascale D."/>
        </authorList>
    </citation>
    <scope>NUCLEOTIDE SEQUENCE [LARGE SCALE GENOMIC DNA]</scope>
    <source>
        <strain evidence="1 2">3.6</strain>
    </source>
</reference>
<evidence type="ECO:0000313" key="1">
    <source>
        <dbReference type="EMBL" id="QMV13590.1"/>
    </source>
</evidence>
<accession>A0ABX6QXD1</accession>
<gene>
    <name evidence="1" type="ORF">Vspart_00828</name>
</gene>
<organism evidence="1 2">
    <name type="scientific">Vibrio spartinae</name>
    <dbReference type="NCBI Taxonomy" id="1918945"/>
    <lineage>
        <taxon>Bacteria</taxon>
        <taxon>Pseudomonadati</taxon>
        <taxon>Pseudomonadota</taxon>
        <taxon>Gammaproteobacteria</taxon>
        <taxon>Vibrionales</taxon>
        <taxon>Vibrionaceae</taxon>
        <taxon>Vibrio</taxon>
    </lineage>
</organism>
<name>A0ABX6QXD1_9VIBR</name>